<dbReference type="SUPFAM" id="SSF55931">
    <property type="entry name" value="Glutamine synthetase/guanido kinase"/>
    <property type="match status" value="1"/>
</dbReference>
<keyword evidence="8" id="KW-1185">Reference proteome</keyword>
<evidence type="ECO:0000256" key="4">
    <source>
        <dbReference type="ARBA" id="ARBA00048819"/>
    </source>
</evidence>
<dbReference type="GO" id="GO:0004357">
    <property type="term" value="F:glutamate-cysteine ligase activity"/>
    <property type="evidence" value="ECO:0007669"/>
    <property type="project" value="UniProtKB-EC"/>
</dbReference>
<comment type="similarity">
    <text evidence="5 6">Belongs to the glutamate--cysteine ligase type 2 family. EgtA subfamily.</text>
</comment>
<comment type="pathway">
    <text evidence="5">Amino-acid biosynthesis; ergothioneine biosynthesis.</text>
</comment>
<keyword evidence="2 5" id="KW-0547">Nucleotide-binding</keyword>
<sequence length="410" mass="43573">MINLTTRTAPQGAQPVNTRAHAEAYIASICFKTGPPCLVGVELEWTVHHADDPRRALEHDHLVAALGAHAPPELRPGGPQLPLPNGSMLTVEPGGQVEVSTAPQSELSTLISVASADVTYVVELLRHSGLVLGGSGTDPFRPQKRLLDTPRYRAMERAFEPIGPHGRVMMCSTAGLQVCLDAGEPHRLPARWAAVHALGPVLTAAFANSPELGGARTGWASTRMRAVAGTDPDRTRPAPVGADPALLWARHALDTPLVCLRRPGEDWSAPPGVTLGDWVDGALSPPPTTDDIDYHMSTMFPPVRPRGYIEVRYLDTQPTGEWVVPLVLLTALFHQESTVDAVLDVTAGAADRWEEAARHGLADPVLAGVAAEVFELGARAIPALGLPAELTALVTETLKCAIDSRVGDLS</sequence>
<evidence type="ECO:0000313" key="7">
    <source>
        <dbReference type="EMBL" id="MFB9903931.1"/>
    </source>
</evidence>
<comment type="catalytic activity">
    <reaction evidence="4 5 6">
        <text>L-cysteine + L-glutamate + ATP = gamma-L-glutamyl-L-cysteine + ADP + phosphate + H(+)</text>
        <dbReference type="Rhea" id="RHEA:13285"/>
        <dbReference type="ChEBI" id="CHEBI:15378"/>
        <dbReference type="ChEBI" id="CHEBI:29985"/>
        <dbReference type="ChEBI" id="CHEBI:30616"/>
        <dbReference type="ChEBI" id="CHEBI:35235"/>
        <dbReference type="ChEBI" id="CHEBI:43474"/>
        <dbReference type="ChEBI" id="CHEBI:58173"/>
        <dbReference type="ChEBI" id="CHEBI:456216"/>
        <dbReference type="EC" id="6.3.2.2"/>
    </reaction>
</comment>
<protein>
    <recommendedName>
        <fullName evidence="5">Glutamate--cysteine ligase EgtA</fullName>
        <ecNumber evidence="5">6.3.2.2</ecNumber>
    </recommendedName>
    <alternativeName>
        <fullName evidence="5">Gamma-glutamylcysteine synthase</fullName>
        <shortName evidence="5">GCS</shortName>
        <shortName evidence="5">Gamma-ECS</shortName>
    </alternativeName>
</protein>
<dbReference type="Proteomes" id="UP001589693">
    <property type="component" value="Unassembled WGS sequence"/>
</dbReference>
<dbReference type="RefSeq" id="WP_377851090.1">
    <property type="nucleotide sequence ID" value="NZ_JBHLZU010000006.1"/>
</dbReference>
<evidence type="ECO:0000256" key="6">
    <source>
        <dbReference type="PIRNR" id="PIRNR017901"/>
    </source>
</evidence>
<dbReference type="EMBL" id="JBHLZU010000006">
    <property type="protein sequence ID" value="MFB9903931.1"/>
    <property type="molecule type" value="Genomic_DNA"/>
</dbReference>
<name>A0ABV5ZW28_9PSEU</name>
<dbReference type="HAMAP" id="MF_02034">
    <property type="entry name" value="EgtA"/>
    <property type="match status" value="1"/>
</dbReference>
<dbReference type="InterPro" id="IPR014746">
    <property type="entry name" value="Gln_synth/guanido_kin_cat_dom"/>
</dbReference>
<evidence type="ECO:0000256" key="1">
    <source>
        <dbReference type="ARBA" id="ARBA00022598"/>
    </source>
</evidence>
<evidence type="ECO:0000256" key="2">
    <source>
        <dbReference type="ARBA" id="ARBA00022741"/>
    </source>
</evidence>
<organism evidence="7 8">
    <name type="scientific">Allokutzneria oryzae</name>
    <dbReference type="NCBI Taxonomy" id="1378989"/>
    <lineage>
        <taxon>Bacteria</taxon>
        <taxon>Bacillati</taxon>
        <taxon>Actinomycetota</taxon>
        <taxon>Actinomycetes</taxon>
        <taxon>Pseudonocardiales</taxon>
        <taxon>Pseudonocardiaceae</taxon>
        <taxon>Allokutzneria</taxon>
    </lineage>
</organism>
<proteinExistence type="inferred from homology"/>
<dbReference type="PANTHER" id="PTHR34378:SF1">
    <property type="entry name" value="GLUTAMATE--CYSTEINE LIGASE, CHLOROPLASTIC"/>
    <property type="match status" value="1"/>
</dbReference>
<evidence type="ECO:0000256" key="5">
    <source>
        <dbReference type="HAMAP-Rule" id="MF_02034"/>
    </source>
</evidence>
<dbReference type="PIRSF" id="PIRSF017901">
    <property type="entry name" value="GCL"/>
    <property type="match status" value="1"/>
</dbReference>
<reference evidence="7 8" key="1">
    <citation type="submission" date="2024-09" db="EMBL/GenBank/DDBJ databases">
        <authorList>
            <person name="Sun Q."/>
            <person name="Mori K."/>
        </authorList>
    </citation>
    <scope>NUCLEOTIDE SEQUENCE [LARGE SCALE GENOMIC DNA]</scope>
    <source>
        <strain evidence="7 8">TBRC 7907</strain>
    </source>
</reference>
<keyword evidence="3 5" id="KW-0067">ATP-binding</keyword>
<gene>
    <name evidence="5 7" type="primary">egtA</name>
    <name evidence="7" type="ORF">ACFFQA_08270</name>
</gene>
<comment type="function">
    <text evidence="5">Catalyzes the synthesis of gamma-glutamylcysteine (gamma-GC). This compound is used as substrate for the biosynthesis of the low-molecular thiol compound ergothioneine.</text>
</comment>
<dbReference type="NCBIfam" id="TIGR03444">
    <property type="entry name" value="EgtA_Cys_ligase"/>
    <property type="match status" value="1"/>
</dbReference>
<dbReference type="EC" id="6.3.2.2" evidence="5"/>
<dbReference type="Pfam" id="PF04107">
    <property type="entry name" value="GCS2"/>
    <property type="match status" value="1"/>
</dbReference>
<dbReference type="InterPro" id="IPR017809">
    <property type="entry name" value="EgtA_Actinobacteria"/>
</dbReference>
<accession>A0ABV5ZW28</accession>
<evidence type="ECO:0000256" key="3">
    <source>
        <dbReference type="ARBA" id="ARBA00022840"/>
    </source>
</evidence>
<keyword evidence="1 5" id="KW-0436">Ligase</keyword>
<evidence type="ECO:0000313" key="8">
    <source>
        <dbReference type="Proteomes" id="UP001589693"/>
    </source>
</evidence>
<dbReference type="InterPro" id="IPR035434">
    <property type="entry name" value="GCL_bact_plant"/>
</dbReference>
<dbReference type="InterPro" id="IPR006336">
    <property type="entry name" value="GCS2"/>
</dbReference>
<comment type="caution">
    <text evidence="7">The sequence shown here is derived from an EMBL/GenBank/DDBJ whole genome shotgun (WGS) entry which is preliminary data.</text>
</comment>
<dbReference type="PANTHER" id="PTHR34378">
    <property type="entry name" value="GLUTAMATE--CYSTEINE LIGASE, CHLOROPLASTIC"/>
    <property type="match status" value="1"/>
</dbReference>
<dbReference type="Gene3D" id="3.30.590.20">
    <property type="match status" value="1"/>
</dbReference>